<name>A0A0M0F259_CELCE</name>
<evidence type="ECO:0000313" key="3">
    <source>
        <dbReference type="Proteomes" id="UP000037387"/>
    </source>
</evidence>
<comment type="caution">
    <text evidence="2">The sequence shown here is derived from an EMBL/GenBank/DDBJ whole genome shotgun (WGS) entry which is preliminary data.</text>
</comment>
<dbReference type="PATRIC" id="fig|1350482.3.peg.4055"/>
<organism evidence="2 3">
    <name type="scientific">Cellulosimicrobium cellulans F16</name>
    <dbReference type="NCBI Taxonomy" id="1350482"/>
    <lineage>
        <taxon>Bacteria</taxon>
        <taxon>Bacillati</taxon>
        <taxon>Actinomycetota</taxon>
        <taxon>Actinomycetes</taxon>
        <taxon>Micrococcales</taxon>
        <taxon>Promicromonosporaceae</taxon>
        <taxon>Cellulosimicrobium</taxon>
    </lineage>
</organism>
<dbReference type="AlphaFoldDB" id="A0A0M0F259"/>
<keyword evidence="1" id="KW-0472">Membrane</keyword>
<protein>
    <submittedName>
        <fullName evidence="2">Uncharacterized protein</fullName>
    </submittedName>
</protein>
<keyword evidence="3" id="KW-1185">Reference proteome</keyword>
<evidence type="ECO:0000256" key="1">
    <source>
        <dbReference type="SAM" id="Phobius"/>
    </source>
</evidence>
<dbReference type="EMBL" id="ATNL01000015">
    <property type="protein sequence ID" value="KON71568.1"/>
    <property type="molecule type" value="Genomic_DNA"/>
</dbReference>
<feature type="transmembrane region" description="Helical" evidence="1">
    <location>
        <begin position="6"/>
        <end position="30"/>
    </location>
</feature>
<evidence type="ECO:0000313" key="2">
    <source>
        <dbReference type="EMBL" id="KON71568.1"/>
    </source>
</evidence>
<dbReference type="Proteomes" id="UP000037387">
    <property type="component" value="Unassembled WGS sequence"/>
</dbReference>
<keyword evidence="1" id="KW-1133">Transmembrane helix</keyword>
<keyword evidence="1" id="KW-0812">Transmembrane</keyword>
<sequence>MSPHTLELIFLGLLLAATVTITWFAGYVVYKLFKGQR</sequence>
<accession>A0A0M0F259</accession>
<gene>
    <name evidence="2" type="ORF">M768_18555</name>
</gene>
<proteinExistence type="predicted"/>
<reference evidence="2 3" key="1">
    <citation type="journal article" date="2015" name="Sci. Rep.">
        <title>Functional and structural properties of a novel cellulosome-like multienzyme complex: efficient glycoside hydrolysis of water-insoluble 7-xylosyl-10-deacetylpaclitaxel.</title>
        <authorList>
            <person name="Dou T.Y."/>
            <person name="Luan H.W."/>
            <person name="Ge G.B."/>
            <person name="Dong M.M."/>
            <person name="Zou H.F."/>
            <person name="He Y.Q."/>
            <person name="Cui P."/>
            <person name="Wang J.Y."/>
            <person name="Hao D.C."/>
            <person name="Yang S.L."/>
            <person name="Yang L."/>
        </authorList>
    </citation>
    <scope>NUCLEOTIDE SEQUENCE [LARGE SCALE GENOMIC DNA]</scope>
    <source>
        <strain evidence="2 3">F16</strain>
    </source>
</reference>